<feature type="transmembrane region" description="Helical" evidence="7">
    <location>
        <begin position="53"/>
        <end position="70"/>
    </location>
</feature>
<evidence type="ECO:0000256" key="5">
    <source>
        <dbReference type="ARBA" id="ARBA00022989"/>
    </source>
</evidence>
<dbReference type="InterPro" id="IPR011701">
    <property type="entry name" value="MFS"/>
</dbReference>
<sequence length="422" mass="44463">MLKPENTAKKTRDHTVFFALPLPVRLLLITQLLFNVGFYLVVPFLATFMHENLAATGAMIGLVLGMRTFSQQGLFFLGGALTDRFGVKPVLLTGIAIRVAGFILAGLSTSISSLMIAVILIGFAAALFSPAAEASFAVAGKKTEEDGIVSRAELFALDALFSRVGSLTGPVLGALLLSTGFPVMCMVAAGIFTLLFFAHACIVPAVKTPPSESVWASFSQVLRNRPFLIFAAAYSTGLVCYNQQYLALPVELMRATGNQGALGWMFVFASVFSLALQMPLARWAQAHPRTVSLKIGFGLMASAFAIIALCAPFPAPTALGGMLALAPSILMLILMHTGQMIALPIARDLVGVLAKEQSVGTYFGFLNSCGGVAVLLSSLIVGSLLDAATIPQPQAAFPWLVLTGMMAASAVVLPMIAARATR</sequence>
<reference evidence="9 10" key="1">
    <citation type="submission" date="2023-07" db="EMBL/GenBank/DDBJ databases">
        <title>Sequencing the genomes of 1000 actinobacteria strains.</title>
        <authorList>
            <person name="Klenk H.-P."/>
        </authorList>
    </citation>
    <scope>NUCLEOTIDE SEQUENCE [LARGE SCALE GENOMIC DNA]</scope>
    <source>
        <strain evidence="9 10">DSM 44508</strain>
    </source>
</reference>
<feature type="transmembrane region" description="Helical" evidence="7">
    <location>
        <begin position="293"/>
        <end position="315"/>
    </location>
</feature>
<keyword evidence="2" id="KW-0813">Transport</keyword>
<evidence type="ECO:0000256" key="3">
    <source>
        <dbReference type="ARBA" id="ARBA00022475"/>
    </source>
</evidence>
<feature type="transmembrane region" description="Helical" evidence="7">
    <location>
        <begin position="114"/>
        <end position="132"/>
    </location>
</feature>
<evidence type="ECO:0000256" key="2">
    <source>
        <dbReference type="ARBA" id="ARBA00022448"/>
    </source>
</evidence>
<protein>
    <submittedName>
        <fullName evidence="9">MFS family permease</fullName>
    </submittedName>
</protein>
<keyword evidence="3" id="KW-1003">Cell membrane</keyword>
<evidence type="ECO:0000313" key="9">
    <source>
        <dbReference type="EMBL" id="MDR7355981.1"/>
    </source>
</evidence>
<evidence type="ECO:0000256" key="1">
    <source>
        <dbReference type="ARBA" id="ARBA00004651"/>
    </source>
</evidence>
<dbReference type="PANTHER" id="PTHR23517">
    <property type="entry name" value="RESISTANCE PROTEIN MDTM, PUTATIVE-RELATED-RELATED"/>
    <property type="match status" value="1"/>
</dbReference>
<dbReference type="EMBL" id="JAVDYF010000001">
    <property type="protein sequence ID" value="MDR7355981.1"/>
    <property type="molecule type" value="Genomic_DNA"/>
</dbReference>
<gene>
    <name evidence="9" type="ORF">J2S37_002519</name>
</gene>
<feature type="domain" description="Major facilitator superfamily (MFS) profile" evidence="8">
    <location>
        <begin position="23"/>
        <end position="422"/>
    </location>
</feature>
<name>A0ABU2BBJ5_9CORY</name>
<keyword evidence="4 7" id="KW-0812">Transmembrane</keyword>
<dbReference type="RefSeq" id="WP_277103557.1">
    <property type="nucleotide sequence ID" value="NZ_BAAAJS010000069.1"/>
</dbReference>
<dbReference type="Gene3D" id="1.20.1250.20">
    <property type="entry name" value="MFS general substrate transporter like domains"/>
    <property type="match status" value="1"/>
</dbReference>
<dbReference type="InterPro" id="IPR050171">
    <property type="entry name" value="MFS_Transporters"/>
</dbReference>
<feature type="transmembrane region" description="Helical" evidence="7">
    <location>
        <begin position="364"/>
        <end position="385"/>
    </location>
</feature>
<evidence type="ECO:0000256" key="7">
    <source>
        <dbReference type="SAM" id="Phobius"/>
    </source>
</evidence>
<dbReference type="InterPro" id="IPR036259">
    <property type="entry name" value="MFS_trans_sf"/>
</dbReference>
<dbReference type="PANTHER" id="PTHR23517:SF2">
    <property type="entry name" value="MULTIDRUG RESISTANCE PROTEIN MDTH"/>
    <property type="match status" value="1"/>
</dbReference>
<keyword evidence="5 7" id="KW-1133">Transmembrane helix</keyword>
<evidence type="ECO:0000313" key="10">
    <source>
        <dbReference type="Proteomes" id="UP001183619"/>
    </source>
</evidence>
<feature type="transmembrane region" description="Helical" evidence="7">
    <location>
        <begin position="261"/>
        <end position="281"/>
    </location>
</feature>
<dbReference type="InterPro" id="IPR020846">
    <property type="entry name" value="MFS_dom"/>
</dbReference>
<feature type="transmembrane region" description="Helical" evidence="7">
    <location>
        <begin position="90"/>
        <end position="107"/>
    </location>
</feature>
<evidence type="ECO:0000256" key="4">
    <source>
        <dbReference type="ARBA" id="ARBA00022692"/>
    </source>
</evidence>
<proteinExistence type="predicted"/>
<organism evidence="9 10">
    <name type="scientific">Corynebacterium felinum</name>
    <dbReference type="NCBI Taxonomy" id="131318"/>
    <lineage>
        <taxon>Bacteria</taxon>
        <taxon>Bacillati</taxon>
        <taxon>Actinomycetota</taxon>
        <taxon>Actinomycetes</taxon>
        <taxon>Mycobacteriales</taxon>
        <taxon>Corynebacteriaceae</taxon>
        <taxon>Corynebacterium</taxon>
    </lineage>
</organism>
<comment type="caution">
    <text evidence="9">The sequence shown here is derived from an EMBL/GenBank/DDBJ whole genome shotgun (WGS) entry which is preliminary data.</text>
</comment>
<dbReference type="PROSITE" id="PS50850">
    <property type="entry name" value="MFS"/>
    <property type="match status" value="1"/>
</dbReference>
<comment type="subcellular location">
    <subcellularLocation>
        <location evidence="1">Cell membrane</location>
        <topology evidence="1">Multi-pass membrane protein</topology>
    </subcellularLocation>
</comment>
<keyword evidence="10" id="KW-1185">Reference proteome</keyword>
<feature type="transmembrane region" description="Helical" evidence="7">
    <location>
        <begin position="227"/>
        <end position="246"/>
    </location>
</feature>
<evidence type="ECO:0000256" key="6">
    <source>
        <dbReference type="ARBA" id="ARBA00023136"/>
    </source>
</evidence>
<feature type="transmembrane region" description="Helical" evidence="7">
    <location>
        <begin position="26"/>
        <end position="46"/>
    </location>
</feature>
<feature type="transmembrane region" description="Helical" evidence="7">
    <location>
        <begin position="397"/>
        <end position="418"/>
    </location>
</feature>
<feature type="transmembrane region" description="Helical" evidence="7">
    <location>
        <begin position="181"/>
        <end position="206"/>
    </location>
</feature>
<dbReference type="Pfam" id="PF07690">
    <property type="entry name" value="MFS_1"/>
    <property type="match status" value="1"/>
</dbReference>
<dbReference type="SUPFAM" id="SSF103473">
    <property type="entry name" value="MFS general substrate transporter"/>
    <property type="match status" value="1"/>
</dbReference>
<keyword evidence="6 7" id="KW-0472">Membrane</keyword>
<dbReference type="Proteomes" id="UP001183619">
    <property type="component" value="Unassembled WGS sequence"/>
</dbReference>
<accession>A0ABU2BBJ5</accession>
<feature type="transmembrane region" description="Helical" evidence="7">
    <location>
        <begin position="321"/>
        <end position="343"/>
    </location>
</feature>
<evidence type="ECO:0000259" key="8">
    <source>
        <dbReference type="PROSITE" id="PS50850"/>
    </source>
</evidence>